<dbReference type="GO" id="GO:0003700">
    <property type="term" value="F:DNA-binding transcription factor activity"/>
    <property type="evidence" value="ECO:0007669"/>
    <property type="project" value="TreeGrafter"/>
</dbReference>
<dbReference type="RefSeq" id="WP_267927320.1">
    <property type="nucleotide sequence ID" value="NZ_AP024233.1"/>
</dbReference>
<proteinExistence type="predicted"/>
<dbReference type="GO" id="GO:0005829">
    <property type="term" value="C:cytosol"/>
    <property type="evidence" value="ECO:0007669"/>
    <property type="project" value="TreeGrafter"/>
</dbReference>
<dbReference type="InterPro" id="IPR036388">
    <property type="entry name" value="WH-like_DNA-bd_sf"/>
</dbReference>
<dbReference type="AlphaFoldDB" id="A0A915XJ82"/>
<evidence type="ECO:0000313" key="2">
    <source>
        <dbReference type="Proteomes" id="UP001063350"/>
    </source>
</evidence>
<dbReference type="Pfam" id="PF02082">
    <property type="entry name" value="Rrf2"/>
    <property type="match status" value="1"/>
</dbReference>
<organism evidence="1 2">
    <name type="scientific">Desulfolithobacter dissulfuricans</name>
    <dbReference type="NCBI Taxonomy" id="2795293"/>
    <lineage>
        <taxon>Bacteria</taxon>
        <taxon>Pseudomonadati</taxon>
        <taxon>Thermodesulfobacteriota</taxon>
        <taxon>Desulfobulbia</taxon>
        <taxon>Desulfobulbales</taxon>
        <taxon>Desulfobulbaceae</taxon>
        <taxon>Desulfolithobacter</taxon>
    </lineage>
</organism>
<gene>
    <name evidence="1" type="ORF">GF1_29700</name>
</gene>
<evidence type="ECO:0000313" key="1">
    <source>
        <dbReference type="EMBL" id="BCO10594.1"/>
    </source>
</evidence>
<dbReference type="EMBL" id="AP024233">
    <property type="protein sequence ID" value="BCO10594.1"/>
    <property type="molecule type" value="Genomic_DNA"/>
</dbReference>
<dbReference type="PANTHER" id="PTHR33221:SF2">
    <property type="entry name" value="TRANSCRIPTIONAL REGULATOR"/>
    <property type="match status" value="1"/>
</dbReference>
<dbReference type="InterPro" id="IPR000944">
    <property type="entry name" value="Tscrpt_reg_Rrf2"/>
</dbReference>
<dbReference type="InterPro" id="IPR036390">
    <property type="entry name" value="WH_DNA-bd_sf"/>
</dbReference>
<dbReference type="Proteomes" id="UP001063350">
    <property type="component" value="Chromosome"/>
</dbReference>
<accession>A0A915XJ82</accession>
<keyword evidence="2" id="KW-1185">Reference proteome</keyword>
<reference evidence="1" key="1">
    <citation type="submission" date="2020-12" db="EMBL/GenBank/DDBJ databases">
        <title>Desulfobium dissulfuricans gen. nov., sp. nov., a novel mesophilic, sulfate-reducing bacterium isolated from a deep-sea hydrothermal vent.</title>
        <authorList>
            <person name="Hashimoto Y."/>
            <person name="Tame A."/>
            <person name="Sawayama S."/>
            <person name="Miyazaki J."/>
            <person name="Takai K."/>
            <person name="Nakagawa S."/>
        </authorList>
    </citation>
    <scope>NUCLEOTIDE SEQUENCE</scope>
    <source>
        <strain evidence="1">GF1</strain>
    </source>
</reference>
<dbReference type="KEGG" id="ddu:GF1_29700"/>
<protein>
    <submittedName>
        <fullName evidence="1">Rrf2 family transcriptional regulator</fullName>
    </submittedName>
</protein>
<name>A0A915XJ82_9BACT</name>
<sequence length="162" mass="18039">MRLTRAGEYAIRCMVYLAKQGRGVLTSRQEIARKADIPSHFLAKIAQDLAKAGFIEIRQGARGGFVLLRDPDKISLLEVVETMIGEIYLNDCVARPASCKVTYGCAVHRVWMEARDQLRSTLNAVTFDQLVEEGSCIPLFPVTELSETPPEDKAADQVEKIQ</sequence>
<dbReference type="NCBIfam" id="TIGR00738">
    <property type="entry name" value="rrf2_super"/>
    <property type="match status" value="1"/>
</dbReference>
<dbReference type="PANTHER" id="PTHR33221">
    <property type="entry name" value="WINGED HELIX-TURN-HELIX TRANSCRIPTIONAL REGULATOR, RRF2 FAMILY"/>
    <property type="match status" value="1"/>
</dbReference>
<dbReference type="SUPFAM" id="SSF46785">
    <property type="entry name" value="Winged helix' DNA-binding domain"/>
    <property type="match status" value="1"/>
</dbReference>
<dbReference type="Gene3D" id="1.10.10.10">
    <property type="entry name" value="Winged helix-like DNA-binding domain superfamily/Winged helix DNA-binding domain"/>
    <property type="match status" value="1"/>
</dbReference>